<evidence type="ECO:0000256" key="4">
    <source>
        <dbReference type="ARBA" id="ARBA00022553"/>
    </source>
</evidence>
<dbReference type="PROSITE" id="PS50109">
    <property type="entry name" value="HIS_KIN"/>
    <property type="match status" value="1"/>
</dbReference>
<evidence type="ECO:0000313" key="11">
    <source>
        <dbReference type="EMBL" id="GAA0489946.1"/>
    </source>
</evidence>
<accession>A0ABN1B494</accession>
<keyword evidence="5" id="KW-0808">Transferase</keyword>
<comment type="caution">
    <text evidence="11">The sequence shown here is derived from an EMBL/GenBank/DDBJ whole genome shotgun (WGS) entry which is preliminary data.</text>
</comment>
<keyword evidence="8" id="KW-0067">ATP-binding</keyword>
<protein>
    <recommendedName>
        <fullName evidence="3">histidine kinase</fullName>
        <ecNumber evidence="3">2.7.13.3</ecNumber>
    </recommendedName>
</protein>
<dbReference type="RefSeq" id="WP_343839342.1">
    <property type="nucleotide sequence ID" value="NZ_BAAADO010000003.1"/>
</dbReference>
<keyword evidence="7" id="KW-0418">Kinase</keyword>
<dbReference type="SUPFAM" id="SSF47384">
    <property type="entry name" value="Homodimeric domain of signal transducing histidine kinase"/>
    <property type="match status" value="1"/>
</dbReference>
<evidence type="ECO:0000256" key="3">
    <source>
        <dbReference type="ARBA" id="ARBA00012438"/>
    </source>
</evidence>
<dbReference type="InterPro" id="IPR003661">
    <property type="entry name" value="HisK_dim/P_dom"/>
</dbReference>
<evidence type="ECO:0000256" key="8">
    <source>
        <dbReference type="ARBA" id="ARBA00022840"/>
    </source>
</evidence>
<dbReference type="EC" id="2.7.13.3" evidence="3"/>
<evidence type="ECO:0000256" key="1">
    <source>
        <dbReference type="ARBA" id="ARBA00000085"/>
    </source>
</evidence>
<name>A0ABN1B494_9BACI</name>
<evidence type="ECO:0000256" key="7">
    <source>
        <dbReference type="ARBA" id="ARBA00022777"/>
    </source>
</evidence>
<keyword evidence="12" id="KW-1185">Reference proteome</keyword>
<dbReference type="EMBL" id="BAAADO010000003">
    <property type="protein sequence ID" value="GAA0489946.1"/>
    <property type="molecule type" value="Genomic_DNA"/>
</dbReference>
<dbReference type="Gene3D" id="3.30.565.10">
    <property type="entry name" value="Histidine kinase-like ATPase, C-terminal domain"/>
    <property type="match status" value="1"/>
</dbReference>
<evidence type="ECO:0000256" key="5">
    <source>
        <dbReference type="ARBA" id="ARBA00022679"/>
    </source>
</evidence>
<evidence type="ECO:0000256" key="2">
    <source>
        <dbReference type="ARBA" id="ARBA00004370"/>
    </source>
</evidence>
<proteinExistence type="predicted"/>
<feature type="domain" description="Histidine kinase" evidence="10">
    <location>
        <begin position="4"/>
        <end position="138"/>
    </location>
</feature>
<evidence type="ECO:0000259" key="10">
    <source>
        <dbReference type="PROSITE" id="PS50109"/>
    </source>
</evidence>
<dbReference type="SUPFAM" id="SSF55874">
    <property type="entry name" value="ATPase domain of HSP90 chaperone/DNA topoisomerase II/histidine kinase"/>
    <property type="match status" value="1"/>
</dbReference>
<comment type="catalytic activity">
    <reaction evidence="1">
        <text>ATP + protein L-histidine = ADP + protein N-phospho-L-histidine.</text>
        <dbReference type="EC" id="2.7.13.3"/>
    </reaction>
</comment>
<dbReference type="InterPro" id="IPR005467">
    <property type="entry name" value="His_kinase_dom"/>
</dbReference>
<keyword evidence="4" id="KW-0597">Phosphoprotein</keyword>
<organism evidence="11 12">
    <name type="scientific">Salinibacillus aidingensis</name>
    <dbReference type="NCBI Taxonomy" id="237684"/>
    <lineage>
        <taxon>Bacteria</taxon>
        <taxon>Bacillati</taxon>
        <taxon>Bacillota</taxon>
        <taxon>Bacilli</taxon>
        <taxon>Bacillales</taxon>
        <taxon>Bacillaceae</taxon>
        <taxon>Salinibacillus</taxon>
    </lineage>
</organism>
<evidence type="ECO:0000256" key="9">
    <source>
        <dbReference type="ARBA" id="ARBA00023012"/>
    </source>
</evidence>
<gene>
    <name evidence="11" type="ORF">GCM10008986_14820</name>
</gene>
<keyword evidence="6" id="KW-0547">Nucleotide-binding</keyword>
<dbReference type="Pfam" id="PF00512">
    <property type="entry name" value="HisKA"/>
    <property type="match status" value="1"/>
</dbReference>
<sequence length="138" mass="15767">MVSDISHELRTPLANLNGYLNPLHNGMIEGRPKLYKALYEESERLSGMLEQLDRLKEWDDISGQTFSEQEKVNMKSIIEQTVEMFRWAAKKEGIPVELQLESRMVQVHQEGVAQVLNNLLDNAIRYHKGGGSIMVQGK</sequence>
<keyword evidence="9" id="KW-0902">Two-component regulatory system</keyword>
<comment type="subcellular location">
    <subcellularLocation>
        <location evidence="2">Membrane</location>
    </subcellularLocation>
</comment>
<dbReference type="Proteomes" id="UP001500880">
    <property type="component" value="Unassembled WGS sequence"/>
</dbReference>
<evidence type="ECO:0000256" key="6">
    <source>
        <dbReference type="ARBA" id="ARBA00022741"/>
    </source>
</evidence>
<dbReference type="CDD" id="cd00082">
    <property type="entry name" value="HisKA"/>
    <property type="match status" value="1"/>
</dbReference>
<dbReference type="PANTHER" id="PTHR45453:SF1">
    <property type="entry name" value="PHOSPHATE REGULON SENSOR PROTEIN PHOR"/>
    <property type="match status" value="1"/>
</dbReference>
<dbReference type="Gene3D" id="1.10.287.130">
    <property type="match status" value="1"/>
</dbReference>
<dbReference type="InterPro" id="IPR036097">
    <property type="entry name" value="HisK_dim/P_sf"/>
</dbReference>
<reference evidence="11 12" key="1">
    <citation type="journal article" date="2019" name="Int. J. Syst. Evol. Microbiol.">
        <title>The Global Catalogue of Microorganisms (GCM) 10K type strain sequencing project: providing services to taxonomists for standard genome sequencing and annotation.</title>
        <authorList>
            <consortium name="The Broad Institute Genomics Platform"/>
            <consortium name="The Broad Institute Genome Sequencing Center for Infectious Disease"/>
            <person name="Wu L."/>
            <person name="Ma J."/>
        </authorList>
    </citation>
    <scope>NUCLEOTIDE SEQUENCE [LARGE SCALE GENOMIC DNA]</scope>
    <source>
        <strain evidence="11 12">JCM 12389</strain>
    </source>
</reference>
<evidence type="ECO:0000313" key="12">
    <source>
        <dbReference type="Proteomes" id="UP001500880"/>
    </source>
</evidence>
<dbReference type="InterPro" id="IPR036890">
    <property type="entry name" value="HATPase_C_sf"/>
</dbReference>
<dbReference type="PANTHER" id="PTHR45453">
    <property type="entry name" value="PHOSPHATE REGULON SENSOR PROTEIN PHOR"/>
    <property type="match status" value="1"/>
</dbReference>
<dbReference type="InterPro" id="IPR050351">
    <property type="entry name" value="BphY/WalK/GraS-like"/>
</dbReference>